<protein>
    <recommendedName>
        <fullName evidence="11">EML-like first beta-propeller domain-containing protein</fullName>
    </recommendedName>
</protein>
<feature type="region of interest" description="Disordered" evidence="10">
    <location>
        <begin position="1"/>
        <end position="30"/>
    </location>
</feature>
<dbReference type="PROSITE" id="PS50294">
    <property type="entry name" value="WD_REPEATS_REGION"/>
    <property type="match status" value="1"/>
</dbReference>
<feature type="repeat" description="WD" evidence="8">
    <location>
        <begin position="417"/>
        <end position="458"/>
    </location>
</feature>
<dbReference type="InterPro" id="IPR055439">
    <property type="entry name" value="Beta-prop_EML_1st"/>
</dbReference>
<feature type="coiled-coil region" evidence="9">
    <location>
        <begin position="1705"/>
        <end position="1818"/>
    </location>
</feature>
<name>A0ABQ8EUD9_9FUNG</name>
<dbReference type="InterPro" id="IPR036322">
    <property type="entry name" value="WD40_repeat_dom_sf"/>
</dbReference>
<feature type="region of interest" description="Disordered" evidence="10">
    <location>
        <begin position="1130"/>
        <end position="1151"/>
    </location>
</feature>
<dbReference type="Proteomes" id="UP001648503">
    <property type="component" value="Unassembled WGS sequence"/>
</dbReference>
<keyword evidence="5 9" id="KW-0175">Coiled coil</keyword>
<dbReference type="Pfam" id="PF00400">
    <property type="entry name" value="WD40"/>
    <property type="match status" value="2"/>
</dbReference>
<dbReference type="PROSITE" id="PS50082">
    <property type="entry name" value="WD_REPEATS_2"/>
    <property type="match status" value="3"/>
</dbReference>
<evidence type="ECO:0000256" key="5">
    <source>
        <dbReference type="ARBA" id="ARBA00023054"/>
    </source>
</evidence>
<keyword evidence="3 8" id="KW-0853">WD repeat</keyword>
<evidence type="ECO:0000256" key="2">
    <source>
        <dbReference type="ARBA" id="ARBA00022490"/>
    </source>
</evidence>
<gene>
    <name evidence="12" type="ORF">BASA50_001166</name>
</gene>
<evidence type="ECO:0000256" key="8">
    <source>
        <dbReference type="PROSITE-ProRule" id="PRU00221"/>
    </source>
</evidence>
<comment type="subcellular location">
    <subcellularLocation>
        <location evidence="1">Cytoplasm</location>
        <location evidence="1">Cytoskeleton</location>
        <location evidence="1">Cilium axoneme</location>
    </subcellularLocation>
</comment>
<feature type="coiled-coil region" evidence="9">
    <location>
        <begin position="1422"/>
        <end position="1456"/>
    </location>
</feature>
<feature type="compositionally biased region" description="Low complexity" evidence="10">
    <location>
        <begin position="1575"/>
        <end position="1584"/>
    </location>
</feature>
<feature type="region of interest" description="Disordered" evidence="10">
    <location>
        <begin position="1551"/>
        <end position="1588"/>
    </location>
</feature>
<evidence type="ECO:0000256" key="9">
    <source>
        <dbReference type="SAM" id="Coils"/>
    </source>
</evidence>
<feature type="repeat" description="WD" evidence="8">
    <location>
        <begin position="316"/>
        <end position="338"/>
    </location>
</feature>
<dbReference type="PANTHER" id="PTHR14885:SF3">
    <property type="entry name" value="CILIA- AND FLAGELLA-ASSOCIATED PROTEIN 44"/>
    <property type="match status" value="1"/>
</dbReference>
<dbReference type="SMART" id="SM00320">
    <property type="entry name" value="WD40"/>
    <property type="match status" value="8"/>
</dbReference>
<feature type="compositionally biased region" description="Polar residues" evidence="10">
    <location>
        <begin position="1130"/>
        <end position="1140"/>
    </location>
</feature>
<feature type="repeat" description="WD" evidence="8">
    <location>
        <begin position="507"/>
        <end position="542"/>
    </location>
</feature>
<accession>A0ABQ8EUD9</accession>
<keyword evidence="13" id="KW-1185">Reference proteome</keyword>
<dbReference type="Gene3D" id="2.130.10.10">
    <property type="entry name" value="YVTN repeat-like/Quinoprotein amine dehydrogenase"/>
    <property type="match status" value="3"/>
</dbReference>
<feature type="compositionally biased region" description="Basic and acidic residues" evidence="10">
    <location>
        <begin position="9"/>
        <end position="22"/>
    </location>
</feature>
<comment type="caution">
    <text evidence="12">The sequence shown here is derived from an EMBL/GenBank/DDBJ whole genome shotgun (WGS) entry which is preliminary data.</text>
</comment>
<feature type="coiled-coil region" evidence="9">
    <location>
        <begin position="1862"/>
        <end position="1889"/>
    </location>
</feature>
<organism evidence="12 13">
    <name type="scientific">Batrachochytrium salamandrivorans</name>
    <dbReference type="NCBI Taxonomy" id="1357716"/>
    <lineage>
        <taxon>Eukaryota</taxon>
        <taxon>Fungi</taxon>
        <taxon>Fungi incertae sedis</taxon>
        <taxon>Chytridiomycota</taxon>
        <taxon>Chytridiomycota incertae sedis</taxon>
        <taxon>Chytridiomycetes</taxon>
        <taxon>Rhizophydiales</taxon>
        <taxon>Rhizophydiales incertae sedis</taxon>
        <taxon>Batrachochytrium</taxon>
    </lineage>
</organism>
<evidence type="ECO:0000313" key="13">
    <source>
        <dbReference type="Proteomes" id="UP001648503"/>
    </source>
</evidence>
<evidence type="ECO:0000256" key="3">
    <source>
        <dbReference type="ARBA" id="ARBA00022574"/>
    </source>
</evidence>
<feature type="region of interest" description="Disordered" evidence="10">
    <location>
        <begin position="682"/>
        <end position="726"/>
    </location>
</feature>
<dbReference type="InterPro" id="IPR019775">
    <property type="entry name" value="WD40_repeat_CS"/>
</dbReference>
<keyword evidence="4" id="KW-0677">Repeat</keyword>
<sequence length="1950" mass="220376">MDSLVQTDAADHVGESSPEKSRPSTSLGNIHDTTANTDIALEDDFFYSLDIFKDQDINPHKIIDSGSIRLFHYFGFSSHKRNNIHFLDEETLFSSIGNVLVFYNLKNGEQKYMMGLRKGSIGAIAVHPMKTYFAVAEVFESQPHIYVFEYPSLKLYRILRGGAERGYSDICFNSSGDKIASVATDPDYMLTIWDWKHEKIVLRSKAFSQDVYRVSFSPDNDGILTTSGMGHIKFWRMASTFTGLKLQGYLGKFGETELSDISAFIQLPDGKVLSSTETGNMLLWDGGMIKCEIGLKGRRLCHQGRIEVILLVDGEIITAGEDGMVRIWDLETIDNADVSSGLSSTAGAATDNPKATGTMVQSRVFEIEPIDEILITKDVKIRAMVRYPNSANEYLVHDLEGNLFRLDLDKRLSDRLISFHSGPVVSVDTSPTTHTMASFGGDGTLRIYEYNTKRMLNKCKYPAGGSSMRFLPMILDCTGNTLIAGFTDGVVRIISYTRGNMVLQHVFKPHREAVSTIAISSDGKLIVTGSKDKSIFLFQVTSSGVQGQATPYSRSTVKVAAIGGLTLPGAVDKVEIAPDKELLREHHKDDPESTLFPKDGNTIVGKRLLILLTDGSLYSAILTPTMTVDSLITFELSAVQMQLTQWKLIAPNVPVLAKEVKAGPTGPTQPNSVSTATQVINETIPPSSNGQPNLNSNDGPTSHITQSGTPQSSQLEQHKQPAAQNVKPNGANLVLYKSRGIATRDESSITAINYLQEGYFIMSIMNTDGEAELRLCHILIPTQSRLLFVHKSAISELRLSQSSDFILIGSVDGTCSILRYNFASYIFERHRRNHETYLEYSNEFDSRIKDALDHRAKKADTGDIVDLSSPLDVCGQFWLGHGHDLLYGKVNAVQMGHDGSFLLTAGEDGGIFSWRIESVDITVKKAVEANLEEQANLILQPEDIVDRATYTIQESKIRSEKDRETKQAEIKKQAVRNYIQDLRNEFVKIVGENEKQLDGKSVNRTELCVDPYLKSDIEQDTLEKSVMLHKKMAWGSEKAERFVTKLRETYLDPLQTERIEFQAFETGRVISTFRTRKLNYGPETISQQLLATAERENAVSKAKYISESCTLELLHGPEHGLSTDMNPLSSKQYASPTSPQRHTRKHVEAKSKMELRKQLRAEREVLLNDLMAEKPIETYEDPKDIASINYARLHMGDYRLKTADNYIVPDNERIDTDKKKRQILHLRENIHLLKEQYNKQVLKLRARKELLIARFANSNNRIDEINVELVKLGEKSGFNKKEYIIEPSAFTETRYIVTSEDIAQLQKDELKAAMLHRGQDNALGDFRAVFTSPATNNRGLSALNNAHSRTNGIPTKMLVSDETKSATSIDNGDSPSNPAKLQGSSDVQESDNSNDAEILSPLELEMICIKKAKFQYEESDIKKSIEKSIKEFDSEVDRLSRERLNLEEDLKFADIKLLLLHQEWILLKEFETYDTELAEKLVLKQHEKDEIDQKISECQERMAAKKAGIEAITVANSEILEEFLRLLGENNINEDYLMRVFKRKIKRSKKKAKNGENGMNDDKSSAEEEDEESDNSLGSSYGSDIESDDEEFEEKCPVGCDHALWSHILEQREKRLEQDELLADIQKSVEIFKKEHDSFIKKERVIGISLKVAEDEIQDFQTQKQRKLNELDVVVPLKFHQIQHLERNMIPSDLSVTLVFVNAGLSKFYNRISELKQERVDIKRQHKELRKQHVGFIKNKREKEKNLQELSDRARNVQLLKFGKVVDLEKLERLGVNKTADELREKLQREGIRRLKEEQKYISKLDHLKERLTEVTKENTIKLETLVQLKEQRCHLEDTLNTSQSSVNVEYSGPNKKDIVERNKLIQLVQSQSQKIDALKHEIEQLIRKSMGATTTVRSKPSIPRPPSKRRIDNGRSFDRFQVSIAPISVTDGGEADPQIHGIKILTTTI</sequence>
<evidence type="ECO:0000259" key="11">
    <source>
        <dbReference type="Pfam" id="PF23409"/>
    </source>
</evidence>
<reference evidence="12 13" key="1">
    <citation type="submission" date="2021-02" db="EMBL/GenBank/DDBJ databases">
        <title>Variation within the Batrachochytrium salamandrivorans European outbreak.</title>
        <authorList>
            <person name="Kelly M."/>
            <person name="Pasmans F."/>
            <person name="Shea T.P."/>
            <person name="Munoz J.F."/>
            <person name="Carranza S."/>
            <person name="Cuomo C.A."/>
            <person name="Martel A."/>
        </authorList>
    </citation>
    <scope>NUCLEOTIDE SEQUENCE [LARGE SCALE GENOMIC DNA]</scope>
    <source>
        <strain evidence="12 13">AMFP18/2</strain>
    </source>
</reference>
<keyword evidence="2" id="KW-0963">Cytoplasm</keyword>
<evidence type="ECO:0000256" key="6">
    <source>
        <dbReference type="ARBA" id="ARBA00023212"/>
    </source>
</evidence>
<dbReference type="PANTHER" id="PTHR14885">
    <property type="entry name" value="CILIA- AND FLAGELLA-ASSOCIATED PROTEIN 43-RELATED"/>
    <property type="match status" value="1"/>
</dbReference>
<evidence type="ECO:0000256" key="10">
    <source>
        <dbReference type="SAM" id="MobiDB-lite"/>
    </source>
</evidence>
<dbReference type="InterPro" id="IPR015943">
    <property type="entry name" value="WD40/YVTN_repeat-like_dom_sf"/>
</dbReference>
<dbReference type="InterPro" id="IPR001680">
    <property type="entry name" value="WD40_rpt"/>
</dbReference>
<feature type="region of interest" description="Disordered" evidence="10">
    <location>
        <begin position="1895"/>
        <end position="1915"/>
    </location>
</feature>
<evidence type="ECO:0000256" key="4">
    <source>
        <dbReference type="ARBA" id="ARBA00022737"/>
    </source>
</evidence>
<dbReference type="Pfam" id="PF23409">
    <property type="entry name" value="Beta-prop_EML"/>
    <property type="match status" value="1"/>
</dbReference>
<keyword evidence="6" id="KW-0206">Cytoskeleton</keyword>
<feature type="domain" description="EML-like first beta-propeller" evidence="11">
    <location>
        <begin position="120"/>
        <end position="331"/>
    </location>
</feature>
<feature type="region of interest" description="Disordered" evidence="10">
    <location>
        <begin position="1361"/>
        <end position="1393"/>
    </location>
</feature>
<keyword evidence="7" id="KW-0966">Cell projection</keyword>
<dbReference type="SUPFAM" id="SSF50978">
    <property type="entry name" value="WD40 repeat-like"/>
    <property type="match status" value="2"/>
</dbReference>
<evidence type="ECO:0000256" key="7">
    <source>
        <dbReference type="ARBA" id="ARBA00023273"/>
    </source>
</evidence>
<dbReference type="EMBL" id="JAFCIX010000580">
    <property type="protein sequence ID" value="KAH6585557.1"/>
    <property type="molecule type" value="Genomic_DNA"/>
</dbReference>
<dbReference type="PROSITE" id="PS00678">
    <property type="entry name" value="WD_REPEATS_1"/>
    <property type="match status" value="1"/>
</dbReference>
<evidence type="ECO:0000256" key="1">
    <source>
        <dbReference type="ARBA" id="ARBA00004430"/>
    </source>
</evidence>
<proteinExistence type="predicted"/>
<feature type="compositionally biased region" description="Polar residues" evidence="10">
    <location>
        <begin position="682"/>
        <end position="715"/>
    </location>
</feature>
<feature type="compositionally biased region" description="Polar residues" evidence="10">
    <location>
        <begin position="1365"/>
        <end position="1387"/>
    </location>
</feature>
<dbReference type="Pfam" id="PF25828">
    <property type="entry name" value="CC_Cfap43"/>
    <property type="match status" value="1"/>
</dbReference>
<evidence type="ECO:0000313" key="12">
    <source>
        <dbReference type="EMBL" id="KAH6585557.1"/>
    </source>
</evidence>